<reference evidence="3 4" key="1">
    <citation type="journal article" date="2007" name="J. Bacteriol.">
        <title>Whole-genome analysis of the methyl tert-butyl ether-degrading beta-proteobacterium Methylibium petroleiphilum PM1.</title>
        <authorList>
            <person name="Kane S.R."/>
            <person name="Chakicherla A.Y."/>
            <person name="Chain P.S.G."/>
            <person name="Schmidt R."/>
            <person name="Shin M.W."/>
            <person name="Legler T.C."/>
            <person name="Scow K.M."/>
            <person name="Larimer F.W."/>
            <person name="Lucas S.M."/>
            <person name="Richardson P.M."/>
            <person name="Hristova K.R."/>
        </authorList>
    </citation>
    <scope>NUCLEOTIDE SEQUENCE [LARGE SCALE GENOMIC DNA]</scope>
    <source>
        <strain evidence="4">ATCC BAA-1232 / LMG 22953 / PM1</strain>
    </source>
</reference>
<dbReference type="RefSeq" id="WP_011829772.1">
    <property type="nucleotide sequence ID" value="NC_008825.1"/>
</dbReference>
<evidence type="ECO:0000313" key="4">
    <source>
        <dbReference type="Proteomes" id="UP000000366"/>
    </source>
</evidence>
<protein>
    <submittedName>
        <fullName evidence="3">Putative lipoprotein</fullName>
    </submittedName>
</protein>
<evidence type="ECO:0000256" key="1">
    <source>
        <dbReference type="SAM" id="SignalP"/>
    </source>
</evidence>
<organism evidence="3 4">
    <name type="scientific">Methylibium petroleiphilum (strain ATCC BAA-1232 / LMG 22953 / PM1)</name>
    <dbReference type="NCBI Taxonomy" id="420662"/>
    <lineage>
        <taxon>Bacteria</taxon>
        <taxon>Pseudomonadati</taxon>
        <taxon>Pseudomonadota</taxon>
        <taxon>Betaproteobacteria</taxon>
        <taxon>Burkholderiales</taxon>
        <taxon>Sphaerotilaceae</taxon>
        <taxon>Methylibium</taxon>
    </lineage>
</organism>
<keyword evidence="4" id="KW-1185">Reference proteome</keyword>
<name>A2SHU6_METPP</name>
<dbReference type="Pfam" id="PF14344">
    <property type="entry name" value="DUF4397"/>
    <property type="match status" value="1"/>
</dbReference>
<dbReference type="STRING" id="420662.Mpe_A2179"/>
<keyword evidence="3" id="KW-0449">Lipoprotein</keyword>
<evidence type="ECO:0000313" key="3">
    <source>
        <dbReference type="EMBL" id="ABM95135.1"/>
    </source>
</evidence>
<evidence type="ECO:0000259" key="2">
    <source>
        <dbReference type="Pfam" id="PF14344"/>
    </source>
</evidence>
<gene>
    <name evidence="3" type="ordered locus">Mpe_A2179</name>
</gene>
<dbReference type="AlphaFoldDB" id="A2SHU6"/>
<proteinExistence type="predicted"/>
<feature type="signal peptide" evidence="1">
    <location>
        <begin position="1"/>
        <end position="18"/>
    </location>
</feature>
<feature type="chain" id="PRO_5002646196" evidence="1">
    <location>
        <begin position="19"/>
        <end position="253"/>
    </location>
</feature>
<dbReference type="PROSITE" id="PS51257">
    <property type="entry name" value="PROKAR_LIPOPROTEIN"/>
    <property type="match status" value="1"/>
</dbReference>
<feature type="domain" description="DUF4397" evidence="2">
    <location>
        <begin position="37"/>
        <end position="153"/>
    </location>
</feature>
<sequence>MKHSMKFLLALAPIALLAACGGGDDDLDDRLDIADPKVRFVHAIPAGPDVTLFRGANAQSDATDVPYLFASKYFDVDSGDATWSVKTSTGSLDVGAVTFDAKRGNKYSLLAVPSSSVTEMVLIDDPYNKGLTADNARVRVFNASFNAGSIDVYLNAPGTDLAGVSPTFPAVAYKAASPASGSDSVDLPGGTYQMRITNAGTKNVIFNAPVTLNVNADWLVLSLPASATPDDVKALVVQSDDDTPAATELTTTP</sequence>
<dbReference type="KEGG" id="mpt:Mpe_A2179"/>
<keyword evidence="1" id="KW-0732">Signal</keyword>
<dbReference type="eggNOG" id="COG1653">
    <property type="taxonomic scope" value="Bacteria"/>
</dbReference>
<dbReference type="Proteomes" id="UP000000366">
    <property type="component" value="Chromosome"/>
</dbReference>
<dbReference type="HOGENOM" id="CLU_1007137_0_0_4"/>
<dbReference type="InterPro" id="IPR025510">
    <property type="entry name" value="DUF4397"/>
</dbReference>
<dbReference type="EMBL" id="CP000555">
    <property type="protein sequence ID" value="ABM95135.1"/>
    <property type="molecule type" value="Genomic_DNA"/>
</dbReference>
<accession>A2SHU6</accession>